<feature type="transmembrane region" description="Helical" evidence="1">
    <location>
        <begin position="224"/>
        <end position="242"/>
    </location>
</feature>
<evidence type="ECO:0000313" key="3">
    <source>
        <dbReference type="EMBL" id="TYO74738.1"/>
    </source>
</evidence>
<dbReference type="PANTHER" id="PTHR37308:SF1">
    <property type="entry name" value="POLYPRENYL-PHOSPHATE TRANSPORTER"/>
    <property type="match status" value="1"/>
</dbReference>
<feature type="transmembrane region" description="Helical" evidence="1">
    <location>
        <begin position="42"/>
        <end position="61"/>
    </location>
</feature>
<feature type="transmembrane region" description="Helical" evidence="1">
    <location>
        <begin position="279"/>
        <end position="304"/>
    </location>
</feature>
<reference evidence="2 4" key="1">
    <citation type="journal article" date="2019" name="Microbiol. Resour. Announc.">
        <title>The Genome Sequence of the Halobacterium salinarum Type Strain Is Closely Related to That of Laboratory Strains NRC-1 and R1.</title>
        <authorList>
            <person name="Pfeiffer F."/>
            <person name="Marchfelder A."/>
            <person name="Habermann B."/>
            <person name="Dyall-Smith M.L."/>
        </authorList>
    </citation>
    <scope>NUCLEOTIDE SEQUENCE [LARGE SCALE GENOMIC DNA]</scope>
    <source>
        <strain evidence="2">91-R6</strain>
        <strain evidence="4">ATCC 33171 / DSM 3754 / JCM 8978 / NBRC 102687 / NCIMB 764 / 91-R6</strain>
    </source>
</reference>
<feature type="transmembrane region" description="Helical" evidence="1">
    <location>
        <begin position="82"/>
        <end position="103"/>
    </location>
</feature>
<protein>
    <submittedName>
        <fullName evidence="2">DUF368 family protein</fullName>
    </submittedName>
    <submittedName>
        <fullName evidence="3">Putative membrane protein</fullName>
    </submittedName>
</protein>
<feature type="transmembrane region" description="Helical" evidence="1">
    <location>
        <begin position="166"/>
        <end position="193"/>
    </location>
</feature>
<organism evidence="2 4">
    <name type="scientific">Halobacterium salinarum (strain ATCC 33171 / DSM 3754 / JCM 8978 / NBRC 102687 / NCIMB 764 / 91-R6)</name>
    <dbReference type="NCBI Taxonomy" id="2597657"/>
    <lineage>
        <taxon>Archaea</taxon>
        <taxon>Methanobacteriati</taxon>
        <taxon>Methanobacteriota</taxon>
        <taxon>Stenosarchaea group</taxon>
        <taxon>Halobacteria</taxon>
        <taxon>Halobacteriales</taxon>
        <taxon>Halobacteriaceae</taxon>
        <taxon>Halobacterium</taxon>
    </lineage>
</organism>
<dbReference type="Pfam" id="PF04018">
    <property type="entry name" value="VCA0040-like"/>
    <property type="match status" value="1"/>
</dbReference>
<dbReference type="AlphaFoldDB" id="A0A4D6GXF4"/>
<dbReference type="GeneID" id="39855099"/>
<keyword evidence="1" id="KW-0812">Transmembrane</keyword>
<dbReference type="Proteomes" id="UP000323075">
    <property type="component" value="Unassembled WGS sequence"/>
</dbReference>
<dbReference type="EMBL" id="VRYN01000011">
    <property type="protein sequence ID" value="TYO74738.1"/>
    <property type="molecule type" value="Genomic_DNA"/>
</dbReference>
<gene>
    <name evidence="3" type="ORF">APQ99_02264</name>
    <name evidence="2" type="ORF">HBSAL_06300</name>
</gene>
<dbReference type="RefSeq" id="WP_244288983.1">
    <property type="nucleotide sequence ID" value="NZ_VRYN01000011.1"/>
</dbReference>
<dbReference type="InterPro" id="IPR007163">
    <property type="entry name" value="VCA0040-like"/>
</dbReference>
<feature type="transmembrane region" description="Helical" evidence="1">
    <location>
        <begin position="142"/>
        <end position="160"/>
    </location>
</feature>
<evidence type="ECO:0000256" key="1">
    <source>
        <dbReference type="SAM" id="Phobius"/>
    </source>
</evidence>
<keyword evidence="1" id="KW-0472">Membrane</keyword>
<proteinExistence type="predicted"/>
<feature type="transmembrane region" description="Helical" evidence="1">
    <location>
        <begin position="115"/>
        <end position="135"/>
    </location>
</feature>
<accession>A0A4D6GXF4</accession>
<dbReference type="Proteomes" id="UP000296216">
    <property type="component" value="Chromosome"/>
</dbReference>
<name>A0A4D6GXF4_HALS9</name>
<feature type="transmembrane region" description="Helical" evidence="1">
    <location>
        <begin position="254"/>
        <end position="273"/>
    </location>
</feature>
<reference evidence="3 5" key="2">
    <citation type="submission" date="2019-07" db="EMBL/GenBank/DDBJ databases">
        <title>Genomic Encyclopedia of Archaeal and Bacterial Type Strains, Phase II (KMG-II): from individual species to whole genera.</title>
        <authorList>
            <person name="Goeker M."/>
        </authorList>
    </citation>
    <scope>NUCLEOTIDE SEQUENCE [LARGE SCALE GENOMIC DNA]</scope>
    <source>
        <strain evidence="3 5">DSM 3754</strain>
    </source>
</reference>
<reference evidence="2" key="3">
    <citation type="journal article" name="MicrobiologyOpen">
        <title>Whole-genome comparison between the type strain of Halobacterium salinarum (DSM 3754(T)) and the laboratory strains R1 and NRC-1.</title>
        <authorList>
            <person name="Pfeiffer F."/>
            <person name="Losensky G."/>
            <person name="Marchfelder A."/>
            <person name="Habermann B."/>
            <person name="Dyall-Smith M."/>
        </authorList>
    </citation>
    <scope>NUCLEOTIDE SEQUENCE</scope>
    <source>
        <strain evidence="2">91-R6</strain>
    </source>
</reference>
<feature type="transmembrane region" description="Helical" evidence="1">
    <location>
        <begin position="12"/>
        <end position="36"/>
    </location>
</feature>
<evidence type="ECO:0000313" key="2">
    <source>
        <dbReference type="EMBL" id="QCC44917.1"/>
    </source>
</evidence>
<evidence type="ECO:0000313" key="4">
    <source>
        <dbReference type="Proteomes" id="UP000296216"/>
    </source>
</evidence>
<dbReference type="EMBL" id="CP038631">
    <property type="protein sequence ID" value="QCC44917.1"/>
    <property type="molecule type" value="Genomic_DNA"/>
</dbReference>
<evidence type="ECO:0000313" key="5">
    <source>
        <dbReference type="Proteomes" id="UP000323075"/>
    </source>
</evidence>
<sequence>MASTLRAWLAVYAKGAAMGAADAVPGVSGGTIALIVGIYERLVSALAGLSVADVATVVALVPRLGSRDGRAAVAETLRALDVPFLVVLGAGVVSAVVTVANVVDVAYTQYPGLTFAFFFGLIAASVVVLIGEVAVDTPGRIGAALGGFALAFAVSAQATAGTLPDGLAVMVVTGAVAICAMVLPGVSGSLILLTLGKYETMTSAVSTAVDAVAAGALGDAVAPVATLAAFSLGALVGILTFARAVQWALAEYRAATVTFLVALMAGALRAPAVRIADATAAWTVGSVAPLVAAGVVGAAAVLVLDATTDDLDY</sequence>
<dbReference type="PANTHER" id="PTHR37308">
    <property type="entry name" value="INTEGRAL MEMBRANE PROTEIN"/>
    <property type="match status" value="1"/>
</dbReference>
<keyword evidence="1" id="KW-1133">Transmembrane helix</keyword>